<sequence length="40" mass="4745">MIEENSESMNKEEYRRGASKKYIADVLEKQRAIPRKKNGF</sequence>
<gene>
    <name evidence="1" type="ORF">BRO54_3638</name>
</gene>
<evidence type="ECO:0000313" key="2">
    <source>
        <dbReference type="Proteomes" id="UP000186030"/>
    </source>
</evidence>
<accession>A0A1Q5SKM4</accession>
<dbReference type="AlphaFoldDB" id="A0A1Q5SKM4"/>
<evidence type="ECO:0000313" key="1">
    <source>
        <dbReference type="EMBL" id="OKO88466.1"/>
    </source>
</evidence>
<dbReference type="EMBL" id="MQMG01000074">
    <property type="protein sequence ID" value="OKO88466.1"/>
    <property type="molecule type" value="Genomic_DNA"/>
</dbReference>
<organism evidence="1 2">
    <name type="scientific">Geobacillus proteiniphilus</name>
    <dbReference type="NCBI Taxonomy" id="860353"/>
    <lineage>
        <taxon>Bacteria</taxon>
        <taxon>Bacillati</taxon>
        <taxon>Bacillota</taxon>
        <taxon>Bacilli</taxon>
        <taxon>Bacillales</taxon>
        <taxon>Anoxybacillaceae</taxon>
        <taxon>Geobacillus</taxon>
    </lineage>
</organism>
<name>A0A1Q5SKM4_9BACL</name>
<dbReference type="Proteomes" id="UP000186030">
    <property type="component" value="Unassembled WGS sequence"/>
</dbReference>
<reference evidence="2" key="2">
    <citation type="submission" date="2017-01" db="EMBL/GenBank/DDBJ databases">
        <title>Genome sequencing and annotation of Geobacillus sp. 1017, a Hydrocarbon-Oxidizing Thermophilic Bacterium Isolated from a Heavy Oil Reservoir (China).</title>
        <authorList>
            <person name="Kadnikov V.V."/>
            <person name="Mardanov A.V."/>
            <person name="Poltaraus A.B."/>
            <person name="Sokolova D.S."/>
            <person name="Semenova E.M."/>
            <person name="Ravin N.V."/>
            <person name="Tourova T.P."/>
            <person name="Nazina T.N."/>
        </authorList>
    </citation>
    <scope>NUCLEOTIDE SEQUENCE [LARGE SCALE GENOMIC DNA]</scope>
    <source>
        <strain evidence="2">1017</strain>
    </source>
</reference>
<proteinExistence type="predicted"/>
<protein>
    <submittedName>
        <fullName evidence="1">Uncharacterized protein</fullName>
    </submittedName>
</protein>
<comment type="caution">
    <text evidence="1">The sequence shown here is derived from an EMBL/GenBank/DDBJ whole genome shotgun (WGS) entry which is preliminary data.</text>
</comment>
<reference evidence="1 2" key="1">
    <citation type="submission" date="2016-11" db="EMBL/GenBank/DDBJ databases">
        <authorList>
            <person name="Kadnikov V."/>
            <person name="Nazina T."/>
        </authorList>
    </citation>
    <scope>NUCLEOTIDE SEQUENCE [LARGE SCALE GENOMIC DNA]</scope>
    <source>
        <strain evidence="1 2">1017</strain>
    </source>
</reference>